<dbReference type="GO" id="GO:0005886">
    <property type="term" value="C:plasma membrane"/>
    <property type="evidence" value="ECO:0007669"/>
    <property type="project" value="TreeGrafter"/>
</dbReference>
<keyword evidence="2" id="KW-0488">Methylation</keyword>
<gene>
    <name evidence="8" type="ORF">DES41_101301</name>
</gene>
<dbReference type="Gene3D" id="1.10.287.950">
    <property type="entry name" value="Methyl-accepting chemotaxis protein"/>
    <property type="match status" value="1"/>
</dbReference>
<keyword evidence="5" id="KW-0472">Membrane</keyword>
<evidence type="ECO:0000256" key="4">
    <source>
        <dbReference type="PROSITE-ProRule" id="PRU00284"/>
    </source>
</evidence>
<keyword evidence="4" id="KW-0807">Transducer</keyword>
<dbReference type="AlphaFoldDB" id="A0A368Y8N9"/>
<dbReference type="SMART" id="SM00304">
    <property type="entry name" value="HAMP"/>
    <property type="match status" value="1"/>
</dbReference>
<dbReference type="InterPro" id="IPR004090">
    <property type="entry name" value="Chemotax_Me-accpt_rcpt"/>
</dbReference>
<dbReference type="PRINTS" id="PR00260">
    <property type="entry name" value="CHEMTRNSDUCR"/>
</dbReference>
<comment type="similarity">
    <text evidence="3">Belongs to the methyl-accepting chemotaxis (MCP) protein family.</text>
</comment>
<evidence type="ECO:0000256" key="3">
    <source>
        <dbReference type="ARBA" id="ARBA00029447"/>
    </source>
</evidence>
<evidence type="ECO:0000313" key="9">
    <source>
        <dbReference type="Proteomes" id="UP000252884"/>
    </source>
</evidence>
<proteinExistence type="inferred from homology"/>
<dbReference type="Proteomes" id="UP000252884">
    <property type="component" value="Unassembled WGS sequence"/>
</dbReference>
<dbReference type="PANTHER" id="PTHR43531:SF14">
    <property type="entry name" value="METHYL-ACCEPTING CHEMOTAXIS PROTEIN I-RELATED"/>
    <property type="match status" value="1"/>
</dbReference>
<comment type="subcellular location">
    <subcellularLocation>
        <location evidence="1">Membrane</location>
    </subcellularLocation>
</comment>
<evidence type="ECO:0000259" key="6">
    <source>
        <dbReference type="PROSITE" id="PS50111"/>
    </source>
</evidence>
<keyword evidence="9" id="KW-1185">Reference proteome</keyword>
<feature type="transmembrane region" description="Helical" evidence="5">
    <location>
        <begin position="7"/>
        <end position="27"/>
    </location>
</feature>
<feature type="domain" description="Methyl-accepting transducer" evidence="6">
    <location>
        <begin position="264"/>
        <end position="493"/>
    </location>
</feature>
<dbReference type="EMBL" id="QPJK01000001">
    <property type="protein sequence ID" value="RCW75706.1"/>
    <property type="molecule type" value="Genomic_DNA"/>
</dbReference>
<dbReference type="CDD" id="cd11386">
    <property type="entry name" value="MCP_signal"/>
    <property type="match status" value="1"/>
</dbReference>
<reference evidence="8 9" key="1">
    <citation type="submission" date="2018-07" db="EMBL/GenBank/DDBJ databases">
        <title>Genomic Encyclopedia of Type Strains, Phase IV (KMG-IV): sequencing the most valuable type-strain genomes for metagenomic binning, comparative biology and taxonomic classification.</title>
        <authorList>
            <person name="Goeker M."/>
        </authorList>
    </citation>
    <scope>NUCLEOTIDE SEQUENCE [LARGE SCALE GENOMIC DNA]</scope>
    <source>
        <strain evidence="8 9">DSM 21634</strain>
    </source>
</reference>
<accession>A0A368Y8N9</accession>
<keyword evidence="5" id="KW-0812">Transmembrane</keyword>
<dbReference type="RefSeq" id="WP_114465266.1">
    <property type="nucleotide sequence ID" value="NZ_QPJK01000001.1"/>
</dbReference>
<protein>
    <submittedName>
        <fullName evidence="8">Methyl-accepting chemotaxis protein</fullName>
    </submittedName>
</protein>
<evidence type="ECO:0000256" key="2">
    <source>
        <dbReference type="ARBA" id="ARBA00022481"/>
    </source>
</evidence>
<dbReference type="GO" id="GO:0006935">
    <property type="term" value="P:chemotaxis"/>
    <property type="evidence" value="ECO:0007669"/>
    <property type="project" value="InterPro"/>
</dbReference>
<dbReference type="FunFam" id="1.10.287.950:FF:000001">
    <property type="entry name" value="Methyl-accepting chemotaxis sensory transducer"/>
    <property type="match status" value="1"/>
</dbReference>
<dbReference type="PROSITE" id="PS50885">
    <property type="entry name" value="HAMP"/>
    <property type="match status" value="1"/>
</dbReference>
<feature type="transmembrane region" description="Helical" evidence="5">
    <location>
        <begin position="183"/>
        <end position="205"/>
    </location>
</feature>
<dbReference type="GO" id="GO:0004888">
    <property type="term" value="F:transmembrane signaling receptor activity"/>
    <property type="evidence" value="ECO:0007669"/>
    <property type="project" value="InterPro"/>
</dbReference>
<dbReference type="InterPro" id="IPR004089">
    <property type="entry name" value="MCPsignal_dom"/>
</dbReference>
<dbReference type="Pfam" id="PF00015">
    <property type="entry name" value="MCPsignal"/>
    <property type="match status" value="1"/>
</dbReference>
<dbReference type="SMART" id="SM00283">
    <property type="entry name" value="MA"/>
    <property type="match status" value="1"/>
</dbReference>
<organism evidence="8 9">
    <name type="scientific">Pseudorhodoferax soli</name>
    <dbReference type="NCBI Taxonomy" id="545864"/>
    <lineage>
        <taxon>Bacteria</taxon>
        <taxon>Pseudomonadati</taxon>
        <taxon>Pseudomonadota</taxon>
        <taxon>Betaproteobacteria</taxon>
        <taxon>Burkholderiales</taxon>
        <taxon>Comamonadaceae</taxon>
    </lineage>
</organism>
<keyword evidence="5" id="KW-1133">Transmembrane helix</keyword>
<dbReference type="InterPro" id="IPR003660">
    <property type="entry name" value="HAMP_dom"/>
</dbReference>
<name>A0A368Y8N9_9BURK</name>
<dbReference type="SUPFAM" id="SSF58104">
    <property type="entry name" value="Methyl-accepting chemotaxis protein (MCP) signaling domain"/>
    <property type="match status" value="1"/>
</dbReference>
<evidence type="ECO:0000256" key="1">
    <source>
        <dbReference type="ARBA" id="ARBA00004370"/>
    </source>
</evidence>
<evidence type="ECO:0000313" key="8">
    <source>
        <dbReference type="EMBL" id="RCW75706.1"/>
    </source>
</evidence>
<sequence length="523" mass="53825">MKLRSQVLGLGVVGVVMAGLVGAIGLLNGNRLAAEIGRAVDLGTALQSSQEADMMHDAVRGDVLLALLGAQGGNAAQIAEAKQDLVAHAGTFQKALAQLQELPTSDEVKRVVATTLPLVSTYTAAAQRIQQLAGSDAGAAQAAYPAFQKAFSDLETQMAAQADAIERNGQVVRDEAARSVQTAALQVVLALAVAAVLLVGAAVWLTRQMERPMADAVGMADRLAHGDLTVSAAAHGNDETRRLLSAMARMQAQFSEIVRSVQHNSDSVAHASVEIAQGNQDLSMRTEQQASALQETSASMEELRATVLHNADSARQANALAAKASTVAAQGGAVVGEVVRTMQEIEESSRRIADIIGTIDGIAFQTNILALNAAVEAARAGEQGRGFAVVASEVRSLASRSAEAAKEIKALIGTSVQRVEAGTRLVGSAGGTMAEIVAAIRRVTDIVGEITASSDGQAAGISQVGDAVTQMDRSTQQNAALVEEIAAAASSLKGQAQGLVNAVAAFRLPGSSPAALDLRRQAT</sequence>
<feature type="domain" description="HAMP" evidence="7">
    <location>
        <begin position="207"/>
        <end position="259"/>
    </location>
</feature>
<dbReference type="PANTHER" id="PTHR43531">
    <property type="entry name" value="PROTEIN ICFG"/>
    <property type="match status" value="1"/>
</dbReference>
<comment type="caution">
    <text evidence="8">The sequence shown here is derived from an EMBL/GenBank/DDBJ whole genome shotgun (WGS) entry which is preliminary data.</text>
</comment>
<dbReference type="InterPro" id="IPR051310">
    <property type="entry name" value="MCP_chemotaxis"/>
</dbReference>
<dbReference type="PROSITE" id="PS50111">
    <property type="entry name" value="CHEMOTAXIS_TRANSDUC_2"/>
    <property type="match status" value="1"/>
</dbReference>
<evidence type="ECO:0000256" key="5">
    <source>
        <dbReference type="SAM" id="Phobius"/>
    </source>
</evidence>
<evidence type="ECO:0000259" key="7">
    <source>
        <dbReference type="PROSITE" id="PS50885"/>
    </source>
</evidence>
<dbReference type="GO" id="GO:0007165">
    <property type="term" value="P:signal transduction"/>
    <property type="evidence" value="ECO:0007669"/>
    <property type="project" value="UniProtKB-KW"/>
</dbReference>